<gene>
    <name evidence="1" type="ORF">V466_10295</name>
</gene>
<name>A0A059L519_9PSED</name>
<dbReference type="RefSeq" id="WP_033056385.1">
    <property type="nucleotide sequence ID" value="NZ_AZQQ01000073.1"/>
</dbReference>
<accession>A0A059L519</accession>
<dbReference type="Proteomes" id="UP000026739">
    <property type="component" value="Unassembled WGS sequence"/>
</dbReference>
<proteinExistence type="predicted"/>
<comment type="caution">
    <text evidence="1">The sequence shown here is derived from an EMBL/GenBank/DDBJ whole genome shotgun (WGS) entry which is preliminary data.</text>
</comment>
<dbReference type="AlphaFoldDB" id="A0A059L519"/>
<organism evidence="1 2">
    <name type="scientific">Pseudomonas mandelii PD30</name>
    <dbReference type="NCBI Taxonomy" id="1419583"/>
    <lineage>
        <taxon>Bacteria</taxon>
        <taxon>Pseudomonadati</taxon>
        <taxon>Pseudomonadota</taxon>
        <taxon>Gammaproteobacteria</taxon>
        <taxon>Pseudomonadales</taxon>
        <taxon>Pseudomonadaceae</taxon>
        <taxon>Pseudomonas</taxon>
    </lineage>
</organism>
<dbReference type="EMBL" id="AZQQ01000073">
    <property type="protein sequence ID" value="KDD69175.1"/>
    <property type="molecule type" value="Genomic_DNA"/>
</dbReference>
<sequence length="67" mass="7481">MSKPHITSQSVTEVIPSDSAFSEKYLQQTVEQKNITARRQAIHEGIIDADAGKLTRLATVKAKWLSR</sequence>
<protein>
    <submittedName>
        <fullName evidence="1">Uncharacterized protein</fullName>
    </submittedName>
</protein>
<reference evidence="1 2" key="1">
    <citation type="submission" date="2013-12" db="EMBL/GenBank/DDBJ databases">
        <authorList>
            <person name="Formusa P.A."/>
            <person name="Habash M."/>
            <person name="Lee H."/>
            <person name="Trevors J.T."/>
        </authorList>
    </citation>
    <scope>NUCLEOTIDE SEQUENCE [LARGE SCALE GENOMIC DNA]</scope>
    <source>
        <strain evidence="1 2">PD30</strain>
    </source>
</reference>
<evidence type="ECO:0000313" key="1">
    <source>
        <dbReference type="EMBL" id="KDD69175.1"/>
    </source>
</evidence>
<evidence type="ECO:0000313" key="2">
    <source>
        <dbReference type="Proteomes" id="UP000026739"/>
    </source>
</evidence>